<organism evidence="2 3">
    <name type="scientific">Glossina morsitans morsitans</name>
    <name type="common">Savannah tsetse fly</name>
    <dbReference type="NCBI Taxonomy" id="37546"/>
    <lineage>
        <taxon>Eukaryota</taxon>
        <taxon>Metazoa</taxon>
        <taxon>Ecdysozoa</taxon>
        <taxon>Arthropoda</taxon>
        <taxon>Hexapoda</taxon>
        <taxon>Insecta</taxon>
        <taxon>Pterygota</taxon>
        <taxon>Neoptera</taxon>
        <taxon>Endopterygota</taxon>
        <taxon>Diptera</taxon>
        <taxon>Brachycera</taxon>
        <taxon>Muscomorpha</taxon>
        <taxon>Hippoboscoidea</taxon>
        <taxon>Glossinidae</taxon>
        <taxon>Glossina</taxon>
    </lineage>
</organism>
<evidence type="ECO:0000256" key="1">
    <source>
        <dbReference type="SAM" id="MobiDB-lite"/>
    </source>
</evidence>
<reference evidence="2" key="1">
    <citation type="submission" date="2020-05" db="UniProtKB">
        <authorList>
            <consortium name="EnsemblMetazoa"/>
        </authorList>
    </citation>
    <scope>IDENTIFICATION</scope>
    <source>
        <strain evidence="2">Yale</strain>
    </source>
</reference>
<evidence type="ECO:0000313" key="2">
    <source>
        <dbReference type="EnsemblMetazoa" id="GMOY008311-PA"/>
    </source>
</evidence>
<dbReference type="EnsemblMetazoa" id="GMOY008311-RA">
    <property type="protein sequence ID" value="GMOY008311-PA"/>
    <property type="gene ID" value="GMOY008311"/>
</dbReference>
<feature type="region of interest" description="Disordered" evidence="1">
    <location>
        <begin position="395"/>
        <end position="420"/>
    </location>
</feature>
<evidence type="ECO:0000313" key="3">
    <source>
        <dbReference type="Proteomes" id="UP000092444"/>
    </source>
</evidence>
<dbReference type="EMBL" id="CCAG010009366">
    <property type="status" value="NOT_ANNOTATED_CDS"/>
    <property type="molecule type" value="Genomic_DNA"/>
</dbReference>
<dbReference type="AlphaFoldDB" id="A0A1B0G4R5"/>
<dbReference type="VEuPathDB" id="VectorBase:GMOY008311"/>
<feature type="compositionally biased region" description="Basic and acidic residues" evidence="1">
    <location>
        <begin position="211"/>
        <end position="225"/>
    </location>
</feature>
<feature type="compositionally biased region" description="Low complexity" evidence="1">
    <location>
        <begin position="242"/>
        <end position="260"/>
    </location>
</feature>
<sequence length="787" mass="88286">MSLEVLLKISFIVSGKCNQTMSDLFGETQRSNAQSNNAFNKLKNYINDETLTINSNSISNSNSNSNFSKSETLNNSINSNHYHNGDNDGDASDFNNILSLKLRKPTSWKWELSTSKSCSNIALPRILLYDHKGKLLVDAQGDQDEQIYKENEVILAETKTGRTSLTHSIYKSLESEFNGLHIQEATPSPDRQQLSSNSTRSHHSRKSLSVDTRDGRRSSSLKEVRFTVITEEENPTKESHMPLLLSKSPPSTTPTSTSSGLREKKRYRRSSSSCNSSIANSVSILERFSFQKGRFSSPEFGEESEQTNCYTPRYFLSTSKAGTLVVQEDSFRYHPLRRRRNLQKNSSSENMIQSDCIRNALQRNKKHLQVNNRSNNDHNMQRQQSVGDILQHLSTSDEDQEKTDNNTKKRHPRRHSVENTRVSCNLASPATQHIVNFVLTRLNAISVLALGVDYVFDCEERILPQLSDIGPKISRESEEHLAGFFKKWGCHIKRGASKLGEDVKEGAKKLREGVKESAKKLKEKTENLGSKIATKFHDIKDHLSKDSDESFEIKHKLFAENVEIVNPDILKGDQVCGHGHILDALGNCKQTQTASIVCDETYKVNKTENADNKGIKNFLHSIQCSLEKAKPWMDELEQEAKRLEAAAKRLGFGILHTFGEFMDKLVGDIQQTGIKNESLIETELTPKETTTTPRAVTTVTAIYASDTDNEISADDDRLHLCPEGFVMDHNDLCERIHNSTQGRACTSSLGVVFAEAAVASILLAGEKATIAYNQIEENNSEIFLSSL</sequence>
<dbReference type="STRING" id="37546.A0A1B0G4R5"/>
<proteinExistence type="predicted"/>
<dbReference type="Proteomes" id="UP000092444">
    <property type="component" value="Unassembled WGS sequence"/>
</dbReference>
<name>A0A1B0G4R5_GLOMM</name>
<protein>
    <submittedName>
        <fullName evidence="2">Uncharacterized protein</fullName>
    </submittedName>
</protein>
<dbReference type="Pfam" id="PF16063">
    <property type="entry name" value="DUF4805"/>
    <property type="match status" value="1"/>
</dbReference>
<dbReference type="InterPro" id="IPR032064">
    <property type="entry name" value="DUF4805"/>
</dbReference>
<keyword evidence="3" id="KW-1185">Reference proteome</keyword>
<feature type="region of interest" description="Disordered" evidence="1">
    <location>
        <begin position="185"/>
        <end position="274"/>
    </location>
</feature>
<feature type="compositionally biased region" description="Polar residues" evidence="1">
    <location>
        <begin position="185"/>
        <end position="199"/>
    </location>
</feature>
<accession>A0A1B0G4R5</accession>